<evidence type="ECO:0000256" key="9">
    <source>
        <dbReference type="ARBA" id="ARBA00023056"/>
    </source>
</evidence>
<organism evidence="14 15">
    <name type="scientific">Criibacterium bergeronii</name>
    <dbReference type="NCBI Taxonomy" id="1871336"/>
    <lineage>
        <taxon>Bacteria</taxon>
        <taxon>Bacillati</taxon>
        <taxon>Bacillota</taxon>
        <taxon>Clostridia</taxon>
        <taxon>Peptostreptococcales</taxon>
        <taxon>Filifactoraceae</taxon>
        <taxon>Criibacterium</taxon>
    </lineage>
</organism>
<comment type="similarity">
    <text evidence="4">Belongs to the glycosyl hydrolase 13 family. GlgB subfamily.</text>
</comment>
<name>A0A371IK90_9FIRM</name>
<dbReference type="SMART" id="SM00642">
    <property type="entry name" value="Aamy"/>
    <property type="match status" value="1"/>
</dbReference>
<keyword evidence="7" id="KW-0328">Glycosyltransferase</keyword>
<protein>
    <recommendedName>
        <fullName evidence="5 11">1,4-alpha-glucan branching enzyme</fullName>
        <ecNumber evidence="5 11">2.4.1.18</ecNumber>
    </recommendedName>
</protein>
<evidence type="ECO:0000256" key="6">
    <source>
        <dbReference type="ARBA" id="ARBA00022600"/>
    </source>
</evidence>
<dbReference type="InterPro" id="IPR006047">
    <property type="entry name" value="GH13_cat_dom"/>
</dbReference>
<feature type="active site" description="Proton donor" evidence="12">
    <location>
        <position position="338"/>
    </location>
</feature>
<dbReference type="EMBL" id="MBEW02000018">
    <property type="protein sequence ID" value="RDY20881.1"/>
    <property type="molecule type" value="Genomic_DNA"/>
</dbReference>
<dbReference type="InterPro" id="IPR013780">
    <property type="entry name" value="Glyco_hydro_b"/>
</dbReference>
<evidence type="ECO:0000256" key="1">
    <source>
        <dbReference type="ARBA" id="ARBA00000826"/>
    </source>
</evidence>
<comment type="pathway">
    <text evidence="3">Glycan biosynthesis; glycogen biosynthesis.</text>
</comment>
<keyword evidence="15" id="KW-1185">Reference proteome</keyword>
<comment type="function">
    <text evidence="2">Catalyzes the formation of the alpha-1,6-glucosidic linkages in glycogen by scission of a 1,4-alpha-linked oligosaccharide from growing alpha-1,4-glucan chains and the subsequent attachment of the oligosaccharide to the alpha-1,6 position.</text>
</comment>
<evidence type="ECO:0000256" key="12">
    <source>
        <dbReference type="PIRSR" id="PIRSR000463-1"/>
    </source>
</evidence>
<dbReference type="NCBIfam" id="NF008967">
    <property type="entry name" value="PRK12313.1"/>
    <property type="match status" value="1"/>
</dbReference>
<comment type="caution">
    <text evidence="14">The sequence shown here is derived from an EMBL/GenBank/DDBJ whole genome shotgun (WGS) entry which is preliminary data.</text>
</comment>
<evidence type="ECO:0000256" key="8">
    <source>
        <dbReference type="ARBA" id="ARBA00022679"/>
    </source>
</evidence>
<accession>A0A371IK90</accession>
<dbReference type="UniPathway" id="UPA00164"/>
<dbReference type="GO" id="GO:0005829">
    <property type="term" value="C:cytosol"/>
    <property type="evidence" value="ECO:0007669"/>
    <property type="project" value="TreeGrafter"/>
</dbReference>
<gene>
    <name evidence="14" type="ORF">BBG48_007800</name>
</gene>
<dbReference type="Pfam" id="PF00128">
    <property type="entry name" value="Alpha-amylase"/>
    <property type="match status" value="1"/>
</dbReference>
<evidence type="ECO:0000256" key="2">
    <source>
        <dbReference type="ARBA" id="ARBA00002953"/>
    </source>
</evidence>
<evidence type="ECO:0000256" key="4">
    <source>
        <dbReference type="ARBA" id="ARBA00009000"/>
    </source>
</evidence>
<dbReference type="InterPro" id="IPR006407">
    <property type="entry name" value="GlgB"/>
</dbReference>
<keyword evidence="9" id="KW-0320">Glycogen biosynthesis</keyword>
<evidence type="ECO:0000313" key="15">
    <source>
        <dbReference type="Proteomes" id="UP000093352"/>
    </source>
</evidence>
<dbReference type="GO" id="GO:0043169">
    <property type="term" value="F:cation binding"/>
    <property type="evidence" value="ECO:0007669"/>
    <property type="project" value="InterPro"/>
</dbReference>
<sequence length="641" mass="75719">MDLKEFWQGNCFDAYEYFGAHIQDEGVCFRIYAPNAKKVSLIGDFNGWQNETVMNYNFNGVYEIKIPSAKKGQMYKYKVYSDEYNYVEHTDPYAFYMELRPAFASIITDLNSYKFTDEKYLEKRTKSFDEPLNIYEMHLGSWKEPKDRDKQEFLSYVQIAELLVPYLKEHGYNAVEFMPLTEHPMDISWGYQSTGYFSPTSRYGTPDELKALINTLHLNDIKVIMDFVPVHFATDYYALAKMGGRAFYEYPDDEMELSEWGSYNFIHAKGEVASFLCSSANYWLKEFHFDGLRMDAISRIIYYHGDSNRGVNLNGVEFLKKLNIGLNRINKNIIMIAEDSSDYKKVTFPVYDGGLGFDYKWDMGWMNDTLDFFKKTPSQRAKVYNQISFSMMYFYSEKFLLPFSHDENVHGKATIMQKMYGMDKFAQARALYMYMYTHPGKKLNFMGNELGQLREWDETRQQDYDILRFPIHDSFNRYIKDLNALYLNNTALYQQDYRVGAFKWIAVNDDIGVTYAYVRKSDDQKIFCVFNFSDKIHKDYGFEFDNKLRIKELLNSDWDIYSGSTKYEKDNILSTICIKKEEIVTSYKDIFTTTKDVINSEADIIGCEKKVYCKHYLKMDLQPFSARMFLELPIEREVKFE</sequence>
<evidence type="ECO:0000256" key="3">
    <source>
        <dbReference type="ARBA" id="ARBA00004964"/>
    </source>
</evidence>
<evidence type="ECO:0000256" key="5">
    <source>
        <dbReference type="ARBA" id="ARBA00012541"/>
    </source>
</evidence>
<evidence type="ECO:0000259" key="13">
    <source>
        <dbReference type="SMART" id="SM00642"/>
    </source>
</evidence>
<dbReference type="PANTHER" id="PTHR43651">
    <property type="entry name" value="1,4-ALPHA-GLUCAN-BRANCHING ENZYME"/>
    <property type="match status" value="1"/>
</dbReference>
<dbReference type="InterPro" id="IPR013783">
    <property type="entry name" value="Ig-like_fold"/>
</dbReference>
<dbReference type="InterPro" id="IPR037439">
    <property type="entry name" value="Branching_enzy"/>
</dbReference>
<evidence type="ECO:0000256" key="11">
    <source>
        <dbReference type="NCBIfam" id="TIGR01515"/>
    </source>
</evidence>
<dbReference type="SUPFAM" id="SSF51445">
    <property type="entry name" value="(Trans)glycosidases"/>
    <property type="match status" value="1"/>
</dbReference>
<dbReference type="NCBIfam" id="TIGR01515">
    <property type="entry name" value="branching_enzym"/>
    <property type="match status" value="1"/>
</dbReference>
<dbReference type="GO" id="GO:0004553">
    <property type="term" value="F:hydrolase activity, hydrolyzing O-glycosyl compounds"/>
    <property type="evidence" value="ECO:0007669"/>
    <property type="project" value="InterPro"/>
</dbReference>
<dbReference type="GO" id="GO:0003844">
    <property type="term" value="F:1,4-alpha-glucan branching enzyme activity"/>
    <property type="evidence" value="ECO:0007669"/>
    <property type="project" value="UniProtKB-UniRule"/>
</dbReference>
<feature type="active site" description="Nucleophile" evidence="12">
    <location>
        <position position="295"/>
    </location>
</feature>
<dbReference type="EC" id="2.4.1.18" evidence="5 11"/>
<comment type="catalytic activity">
    <reaction evidence="1">
        <text>Transfers a segment of a (1-&gt;4)-alpha-D-glucan chain to a primary hydroxy group in a similar glucan chain.</text>
        <dbReference type="EC" id="2.4.1.18"/>
    </reaction>
</comment>
<dbReference type="Gene3D" id="2.60.40.1180">
    <property type="entry name" value="Golgi alpha-mannosidase II"/>
    <property type="match status" value="1"/>
</dbReference>
<keyword evidence="10" id="KW-0119">Carbohydrate metabolism</keyword>
<dbReference type="Proteomes" id="UP000093352">
    <property type="component" value="Unassembled WGS sequence"/>
</dbReference>
<evidence type="ECO:0000256" key="10">
    <source>
        <dbReference type="ARBA" id="ARBA00023277"/>
    </source>
</evidence>
<feature type="domain" description="Glycosyl hydrolase family 13 catalytic" evidence="13">
    <location>
        <begin position="136"/>
        <end position="503"/>
    </location>
</feature>
<dbReference type="SUPFAM" id="SSF51011">
    <property type="entry name" value="Glycosyl hydrolase domain"/>
    <property type="match status" value="1"/>
</dbReference>
<keyword evidence="8" id="KW-0808">Transferase</keyword>
<dbReference type="CDD" id="cd02855">
    <property type="entry name" value="E_set_GBE_prok_N"/>
    <property type="match status" value="1"/>
</dbReference>
<dbReference type="Pfam" id="PF02806">
    <property type="entry name" value="Alpha-amylase_C"/>
    <property type="match status" value="1"/>
</dbReference>
<dbReference type="InterPro" id="IPR004193">
    <property type="entry name" value="Glyco_hydro_13_N"/>
</dbReference>
<dbReference type="PANTHER" id="PTHR43651:SF3">
    <property type="entry name" value="1,4-ALPHA-GLUCAN-BRANCHING ENZYME"/>
    <property type="match status" value="1"/>
</dbReference>
<reference evidence="14 15" key="1">
    <citation type="journal article" date="2016" name="Genome Announc.">
        <title>Draft Genome Sequence of Criibacterium bergeronii gen. nov., sp. nov., Strain CCRI-22567T, Isolated from a Vaginal Sample from a Woman with Bacterial Vaginosis.</title>
        <authorList>
            <person name="Maheux A.F."/>
            <person name="Berube E."/>
            <person name="Boudreau D.K."/>
            <person name="Raymond F."/>
            <person name="Corbeil J."/>
            <person name="Roy P.H."/>
            <person name="Boissinot M."/>
            <person name="Omar R.F."/>
        </authorList>
    </citation>
    <scope>NUCLEOTIDE SEQUENCE [LARGE SCALE GENOMIC DNA]</scope>
    <source>
        <strain evidence="14 15">CCRI-22567</strain>
    </source>
</reference>
<dbReference type="AlphaFoldDB" id="A0A371IK90"/>
<evidence type="ECO:0000256" key="7">
    <source>
        <dbReference type="ARBA" id="ARBA00022676"/>
    </source>
</evidence>
<dbReference type="STRING" id="1871336.BBG48_04355"/>
<dbReference type="RefSeq" id="WP_068913852.1">
    <property type="nucleotide sequence ID" value="NZ_MBEW02000018.1"/>
</dbReference>
<dbReference type="CDD" id="cd11322">
    <property type="entry name" value="AmyAc_Glg_BE"/>
    <property type="match status" value="1"/>
</dbReference>
<dbReference type="InterPro" id="IPR017853">
    <property type="entry name" value="GH"/>
</dbReference>
<evidence type="ECO:0000313" key="14">
    <source>
        <dbReference type="EMBL" id="RDY20881.1"/>
    </source>
</evidence>
<keyword evidence="6" id="KW-0321">Glycogen metabolism</keyword>
<proteinExistence type="inferred from homology"/>
<dbReference type="PIRSF" id="PIRSF000463">
    <property type="entry name" value="GlgB"/>
    <property type="match status" value="1"/>
</dbReference>
<dbReference type="Pfam" id="PF02922">
    <property type="entry name" value="CBM_48"/>
    <property type="match status" value="1"/>
</dbReference>
<dbReference type="InterPro" id="IPR006048">
    <property type="entry name" value="A-amylase/branching_C"/>
</dbReference>
<dbReference type="InterPro" id="IPR044143">
    <property type="entry name" value="GlgB_N_E_set_prok"/>
</dbReference>
<dbReference type="Gene3D" id="2.60.40.10">
    <property type="entry name" value="Immunoglobulins"/>
    <property type="match status" value="1"/>
</dbReference>
<dbReference type="Gene3D" id="3.20.20.80">
    <property type="entry name" value="Glycosidases"/>
    <property type="match status" value="1"/>
</dbReference>
<dbReference type="InterPro" id="IPR014756">
    <property type="entry name" value="Ig_E-set"/>
</dbReference>
<dbReference type="SUPFAM" id="SSF81296">
    <property type="entry name" value="E set domains"/>
    <property type="match status" value="1"/>
</dbReference>
<dbReference type="GO" id="GO:0005978">
    <property type="term" value="P:glycogen biosynthetic process"/>
    <property type="evidence" value="ECO:0007669"/>
    <property type="project" value="UniProtKB-UniRule"/>
</dbReference>